<proteinExistence type="predicted"/>
<accession>A0AAW2HGA3</accession>
<name>A0AAW2HGA3_9NEOP</name>
<evidence type="ECO:0000313" key="2">
    <source>
        <dbReference type="EMBL" id="KAL0268541.1"/>
    </source>
</evidence>
<protein>
    <submittedName>
        <fullName evidence="2">Uncharacterized protein</fullName>
    </submittedName>
</protein>
<dbReference type="AlphaFoldDB" id="A0AAW2HGA3"/>
<sequence>MFSTVFKQRYPFVRLICDGFAKTCDSNATCNIPHAGNSNSLRHYCNFAVNRMQPCRRLENLPTGEKNGRHCKTFHTNQVLYSMDDRQMREKLEARILIGISIAMLAFTIAAHFIYYINYDIPSKKPQSQYDNQIG</sequence>
<comment type="caution">
    <text evidence="2">The sequence shown here is derived from an EMBL/GenBank/DDBJ whole genome shotgun (WGS) entry which is preliminary data.</text>
</comment>
<keyword evidence="1" id="KW-0472">Membrane</keyword>
<reference evidence="2" key="1">
    <citation type="journal article" date="2024" name="Gigascience">
        <title>Chromosome-level genome of the poultry shaft louse Menopon gallinae provides insight into the host-switching and adaptive evolution of parasitic lice.</title>
        <authorList>
            <person name="Xu Y."/>
            <person name="Ma L."/>
            <person name="Liu S."/>
            <person name="Liang Y."/>
            <person name="Liu Q."/>
            <person name="He Z."/>
            <person name="Tian L."/>
            <person name="Duan Y."/>
            <person name="Cai W."/>
            <person name="Li H."/>
            <person name="Song F."/>
        </authorList>
    </citation>
    <scope>NUCLEOTIDE SEQUENCE</scope>
    <source>
        <strain evidence="2">Cailab_2023a</strain>
    </source>
</reference>
<gene>
    <name evidence="2" type="ORF">PYX00_010444</name>
</gene>
<feature type="transmembrane region" description="Helical" evidence="1">
    <location>
        <begin position="96"/>
        <end position="117"/>
    </location>
</feature>
<keyword evidence="1" id="KW-1133">Transmembrane helix</keyword>
<evidence type="ECO:0000256" key="1">
    <source>
        <dbReference type="SAM" id="Phobius"/>
    </source>
</evidence>
<keyword evidence="1" id="KW-0812">Transmembrane</keyword>
<dbReference type="EMBL" id="JARGDH010000005">
    <property type="protein sequence ID" value="KAL0268541.1"/>
    <property type="molecule type" value="Genomic_DNA"/>
</dbReference>
<organism evidence="2">
    <name type="scientific">Menopon gallinae</name>
    <name type="common">poultry shaft louse</name>
    <dbReference type="NCBI Taxonomy" id="328185"/>
    <lineage>
        <taxon>Eukaryota</taxon>
        <taxon>Metazoa</taxon>
        <taxon>Ecdysozoa</taxon>
        <taxon>Arthropoda</taxon>
        <taxon>Hexapoda</taxon>
        <taxon>Insecta</taxon>
        <taxon>Pterygota</taxon>
        <taxon>Neoptera</taxon>
        <taxon>Paraneoptera</taxon>
        <taxon>Psocodea</taxon>
        <taxon>Troctomorpha</taxon>
        <taxon>Phthiraptera</taxon>
        <taxon>Amblycera</taxon>
        <taxon>Menoponidae</taxon>
        <taxon>Menopon</taxon>
    </lineage>
</organism>